<comment type="caution">
    <text evidence="4">The sequence shown here is derived from an EMBL/GenBank/DDBJ whole genome shotgun (WGS) entry which is preliminary data.</text>
</comment>
<dbReference type="PANTHER" id="PTHR45737:SF6">
    <property type="entry name" value="VON WILLEBRAND FACTOR A DOMAIN-CONTAINING PROTEIN 5A"/>
    <property type="match status" value="1"/>
</dbReference>
<organism evidence="4 5">
    <name type="scientific">Mycobacterium bourgelatii</name>
    <dbReference type="NCBI Taxonomy" id="1273442"/>
    <lineage>
        <taxon>Bacteria</taxon>
        <taxon>Bacillati</taxon>
        <taxon>Actinomycetota</taxon>
        <taxon>Actinomycetes</taxon>
        <taxon>Mycobacteriales</taxon>
        <taxon>Mycobacteriaceae</taxon>
        <taxon>Mycobacterium</taxon>
    </lineage>
</organism>
<accession>A0A7I9YJH9</accession>
<protein>
    <submittedName>
        <fullName evidence="4">Inter-alpha-trypsin inhibitor domain-containing protein</fullName>
    </submittedName>
</protein>
<feature type="domain" description="VWFA" evidence="2">
    <location>
        <begin position="298"/>
        <end position="469"/>
    </location>
</feature>
<dbReference type="Pfam" id="PF00092">
    <property type="entry name" value="VWA"/>
    <property type="match status" value="1"/>
</dbReference>
<dbReference type="Pfam" id="PF08487">
    <property type="entry name" value="VIT"/>
    <property type="match status" value="1"/>
</dbReference>
<evidence type="ECO:0000313" key="4">
    <source>
        <dbReference type="EMBL" id="GFG88846.1"/>
    </source>
</evidence>
<dbReference type="Proteomes" id="UP000465360">
    <property type="component" value="Unassembled WGS sequence"/>
</dbReference>
<evidence type="ECO:0000313" key="5">
    <source>
        <dbReference type="Proteomes" id="UP000465360"/>
    </source>
</evidence>
<dbReference type="SMART" id="SM00327">
    <property type="entry name" value="VWA"/>
    <property type="match status" value="1"/>
</dbReference>
<evidence type="ECO:0000259" key="3">
    <source>
        <dbReference type="PROSITE" id="PS51468"/>
    </source>
</evidence>
<dbReference type="InterPro" id="IPR002035">
    <property type="entry name" value="VWF_A"/>
</dbReference>
<dbReference type="SMART" id="SM00609">
    <property type="entry name" value="VIT"/>
    <property type="match status" value="1"/>
</dbReference>
<dbReference type="PROSITE" id="PS51468">
    <property type="entry name" value="VIT"/>
    <property type="match status" value="1"/>
</dbReference>
<dbReference type="AlphaFoldDB" id="A0A7I9YJH9"/>
<keyword evidence="5" id="KW-1185">Reference proteome</keyword>
<proteinExistence type="predicted"/>
<feature type="domain" description="VIT" evidence="3">
    <location>
        <begin position="18"/>
        <end position="146"/>
    </location>
</feature>
<dbReference type="EMBL" id="BLKZ01000001">
    <property type="protein sequence ID" value="GFG88846.1"/>
    <property type="molecule type" value="Genomic_DNA"/>
</dbReference>
<dbReference type="RefSeq" id="WP_163708327.1">
    <property type="nucleotide sequence ID" value="NZ_BLKZ01000001.1"/>
</dbReference>
<reference evidence="4 5" key="1">
    <citation type="journal article" date="2019" name="Emerg. Microbes Infect.">
        <title>Comprehensive subspecies identification of 175 nontuberculous mycobacteria species based on 7547 genomic profiles.</title>
        <authorList>
            <person name="Matsumoto Y."/>
            <person name="Kinjo T."/>
            <person name="Motooka D."/>
            <person name="Nabeya D."/>
            <person name="Jung N."/>
            <person name="Uechi K."/>
            <person name="Horii T."/>
            <person name="Iida T."/>
            <person name="Fujita J."/>
            <person name="Nakamura S."/>
        </authorList>
    </citation>
    <scope>NUCLEOTIDE SEQUENCE [LARGE SCALE GENOMIC DNA]</scope>
    <source>
        <strain evidence="4 5">JCM 30725</strain>
    </source>
</reference>
<dbReference type="InterPro" id="IPR036465">
    <property type="entry name" value="vWFA_dom_sf"/>
</dbReference>
<dbReference type="InterPro" id="IPR013694">
    <property type="entry name" value="VIT"/>
</dbReference>
<dbReference type="SUPFAM" id="SSF53300">
    <property type="entry name" value="vWA-like"/>
    <property type="match status" value="1"/>
</dbReference>
<sequence>MNAQLLPIIAAEAIPGPGPTCGELSSAEGVRLPLKAVDVDTVIVGMTATSTVRQRFVNNLDTALEATYVFPLPARAGVTDFVADLAGRRVVGVLKERGEARADYEQALVSGQRAAIVEEDRSDVFSVRVGNLGPGEEATIEMRLTGPLAFEDGEATFRFPLVVAPRYTTGTPLSGDRTGGGEAPDTDAVPDASRVTPPRLGDGDERPDLQISLTVDGGGFAVSDLRSSLPTAVLDSDGVTRLELQPGLRADQDFILRFRVDRTELSSSALLVPDTEGDEGTWSVTLLPPAETSSAPRDVVVVLDRSGSMHGWKMIAARRAAGRIVDMLDTADRFCVIAFDDRVDTPDALPNRLVEATDRNRFAAASWLGSLQSRGGTEMAEPLRMAFRLLANADQGRCASVVLVTDGQISGEDHLLRSLATIAGRTRTYCVGIDRAVNAGFLDRLASMNSGRVELVESEDRLDEAMGRLARTIGRPTLTDVRVSADGVEIIDGTVTPGRAPDAFAGVPCVISGRYRGSAAGASLRVAADASTGPFAVTVPAKTAPEAIAVQTIWARSLVRDMEDDYASGRGDTELAVQLVAHSIRFGVLSRFTAFVAVDPERTDAGPLTEVMQPVEQPAGWAMLAAAAPTTGAFPMAAPMGAPPAAAGVPFVGTARHRRTAPEFDGGALDPLAKRMAPKLTQPTRPALKDVLKAVEKAVGHDETGLSGFLQQLEAERAATSDPALEAALENLCDALRAYVSSPSDAGARQVREAVAEVKKALKHVRAGRKLRFWE</sequence>
<feature type="region of interest" description="Disordered" evidence="1">
    <location>
        <begin position="170"/>
        <end position="208"/>
    </location>
</feature>
<dbReference type="PANTHER" id="PTHR45737">
    <property type="entry name" value="VON WILLEBRAND FACTOR A DOMAIN-CONTAINING PROTEIN 5A"/>
    <property type="match status" value="1"/>
</dbReference>
<evidence type="ECO:0000259" key="2">
    <source>
        <dbReference type="PROSITE" id="PS50234"/>
    </source>
</evidence>
<gene>
    <name evidence="4" type="ORF">MBOU_08880</name>
</gene>
<name>A0A7I9YJH9_MYCBU</name>
<dbReference type="Gene3D" id="3.40.50.410">
    <property type="entry name" value="von Willebrand factor, type A domain"/>
    <property type="match status" value="1"/>
</dbReference>
<dbReference type="PROSITE" id="PS50234">
    <property type="entry name" value="VWFA"/>
    <property type="match status" value="1"/>
</dbReference>
<evidence type="ECO:0000256" key="1">
    <source>
        <dbReference type="SAM" id="MobiDB-lite"/>
    </source>
</evidence>